<feature type="domain" description="Glycosyltransferase 2-like" evidence="1">
    <location>
        <begin position="7"/>
        <end position="135"/>
    </location>
</feature>
<protein>
    <recommendedName>
        <fullName evidence="1">Glycosyltransferase 2-like domain-containing protein</fullName>
    </recommendedName>
</protein>
<dbReference type="EMBL" id="PFBD01000003">
    <property type="protein sequence ID" value="PIR87416.1"/>
    <property type="molecule type" value="Genomic_DNA"/>
</dbReference>
<dbReference type="PANTHER" id="PTHR43685:SF2">
    <property type="entry name" value="GLYCOSYLTRANSFERASE 2-LIKE DOMAIN-CONTAINING PROTEIN"/>
    <property type="match status" value="1"/>
</dbReference>
<dbReference type="Pfam" id="PF00535">
    <property type="entry name" value="Glycos_transf_2"/>
    <property type="match status" value="1"/>
</dbReference>
<evidence type="ECO:0000313" key="3">
    <source>
        <dbReference type="Proteomes" id="UP000229526"/>
    </source>
</evidence>
<dbReference type="Gene3D" id="3.90.550.10">
    <property type="entry name" value="Spore Coat Polysaccharide Biosynthesis Protein SpsA, Chain A"/>
    <property type="match status" value="1"/>
</dbReference>
<dbReference type="AlphaFoldDB" id="A0A2H0UP37"/>
<dbReference type="SUPFAM" id="SSF53448">
    <property type="entry name" value="Nucleotide-diphospho-sugar transferases"/>
    <property type="match status" value="1"/>
</dbReference>
<dbReference type="InterPro" id="IPR050834">
    <property type="entry name" value="Glycosyltransf_2"/>
</dbReference>
<dbReference type="Proteomes" id="UP000229526">
    <property type="component" value="Unassembled WGS sequence"/>
</dbReference>
<reference evidence="3" key="1">
    <citation type="submission" date="2017-09" db="EMBL/GenBank/DDBJ databases">
        <title>Depth-based differentiation of microbial function through sediment-hosted aquifers and enrichment of novel symbionts in the deep terrestrial subsurface.</title>
        <authorList>
            <person name="Probst A.J."/>
            <person name="Ladd B."/>
            <person name="Jarett J.K."/>
            <person name="Geller-Mcgrath D.E."/>
            <person name="Sieber C.M.K."/>
            <person name="Emerson J.B."/>
            <person name="Anantharaman K."/>
            <person name="Thomas B.C."/>
            <person name="Malmstrom R."/>
            <person name="Stieglmeier M."/>
            <person name="Klingl A."/>
            <person name="Woyke T."/>
            <person name="Ryan C.M."/>
            <person name="Banfield J.F."/>
        </authorList>
    </citation>
    <scope>NUCLEOTIDE SEQUENCE [LARGE SCALE GENOMIC DNA]</scope>
</reference>
<gene>
    <name evidence="2" type="ORF">COU11_00615</name>
</gene>
<dbReference type="PANTHER" id="PTHR43685">
    <property type="entry name" value="GLYCOSYLTRANSFERASE"/>
    <property type="match status" value="1"/>
</dbReference>
<dbReference type="InterPro" id="IPR001173">
    <property type="entry name" value="Glyco_trans_2-like"/>
</dbReference>
<proteinExistence type="predicted"/>
<accession>A0A2H0UP37</accession>
<organism evidence="2 3">
    <name type="scientific">Candidatus Harrisonbacteria bacterium CG10_big_fil_rev_8_21_14_0_10_49_15</name>
    <dbReference type="NCBI Taxonomy" id="1974587"/>
    <lineage>
        <taxon>Bacteria</taxon>
        <taxon>Candidatus Harrisoniibacteriota</taxon>
    </lineage>
</organism>
<name>A0A2H0UP37_9BACT</name>
<dbReference type="InterPro" id="IPR029044">
    <property type="entry name" value="Nucleotide-diphossugar_trans"/>
</dbReference>
<sequence>MSNVTVSVILPTYNGEHYIRKAIESVLGQSYSSLELIVVDDGSTDTTPQIIAEYAAKDGRVRYLRNEVNVGIQRSLNRGLKEARGAWIGRIDDDDSWVLTDKLEKQLAFLENNPAHVLIGTGLIVQDEAGDELYRFYNPREDADVRQRLLYRNCFSHSTVIFNRDRALQIGGYDESPATLHIEDYDLWLRLGQHGRVGNLSDYAVRLTLHDQSISATQKIVQFKKQLELTKHFKGAYPRYFWNRMRSWLRLGLYEAFGAVAPAYVERYIVARYKRR</sequence>
<comment type="caution">
    <text evidence="2">The sequence shown here is derived from an EMBL/GenBank/DDBJ whole genome shotgun (WGS) entry which is preliminary data.</text>
</comment>
<evidence type="ECO:0000313" key="2">
    <source>
        <dbReference type="EMBL" id="PIR87416.1"/>
    </source>
</evidence>
<evidence type="ECO:0000259" key="1">
    <source>
        <dbReference type="Pfam" id="PF00535"/>
    </source>
</evidence>